<dbReference type="AlphaFoldDB" id="A0AAV1B413"/>
<evidence type="ECO:0000313" key="3">
    <source>
        <dbReference type="Proteomes" id="UP001157006"/>
    </source>
</evidence>
<keyword evidence="3" id="KW-1185">Reference proteome</keyword>
<keyword evidence="1" id="KW-0812">Transmembrane</keyword>
<gene>
    <name evidence="2" type="ORF">VFH_VI012840</name>
</gene>
<keyword evidence="1" id="KW-1133">Transmembrane helix</keyword>
<sequence length="98" mass="11256">MRNAVFCCRAMVQLGVTHQLLVKFRIQVLLLRKGQSSAPYVTVSIFGLLLSVSSLVFVYHHRKPSQLISFNAFVKMQRVHITFIATTMDAETKPWFTR</sequence>
<accession>A0AAV1B413</accession>
<evidence type="ECO:0008006" key="4">
    <source>
        <dbReference type="Google" id="ProtNLM"/>
    </source>
</evidence>
<dbReference type="EMBL" id="OX451741">
    <property type="protein sequence ID" value="CAI8616092.1"/>
    <property type="molecule type" value="Genomic_DNA"/>
</dbReference>
<evidence type="ECO:0000256" key="1">
    <source>
        <dbReference type="SAM" id="Phobius"/>
    </source>
</evidence>
<keyword evidence="1" id="KW-0472">Membrane</keyword>
<proteinExistence type="predicted"/>
<dbReference type="Proteomes" id="UP001157006">
    <property type="component" value="Chromosome 6"/>
</dbReference>
<reference evidence="2 3" key="1">
    <citation type="submission" date="2023-01" db="EMBL/GenBank/DDBJ databases">
        <authorList>
            <person name="Kreplak J."/>
        </authorList>
    </citation>
    <scope>NUCLEOTIDE SEQUENCE [LARGE SCALE GENOMIC DNA]</scope>
</reference>
<organism evidence="2 3">
    <name type="scientific">Vicia faba</name>
    <name type="common">Broad bean</name>
    <name type="synonym">Faba vulgaris</name>
    <dbReference type="NCBI Taxonomy" id="3906"/>
    <lineage>
        <taxon>Eukaryota</taxon>
        <taxon>Viridiplantae</taxon>
        <taxon>Streptophyta</taxon>
        <taxon>Embryophyta</taxon>
        <taxon>Tracheophyta</taxon>
        <taxon>Spermatophyta</taxon>
        <taxon>Magnoliopsida</taxon>
        <taxon>eudicotyledons</taxon>
        <taxon>Gunneridae</taxon>
        <taxon>Pentapetalae</taxon>
        <taxon>rosids</taxon>
        <taxon>fabids</taxon>
        <taxon>Fabales</taxon>
        <taxon>Fabaceae</taxon>
        <taxon>Papilionoideae</taxon>
        <taxon>50 kb inversion clade</taxon>
        <taxon>NPAAA clade</taxon>
        <taxon>Hologalegina</taxon>
        <taxon>IRL clade</taxon>
        <taxon>Fabeae</taxon>
        <taxon>Vicia</taxon>
    </lineage>
</organism>
<name>A0AAV1B413_VICFA</name>
<feature type="transmembrane region" description="Helical" evidence="1">
    <location>
        <begin position="38"/>
        <end position="59"/>
    </location>
</feature>
<protein>
    <recommendedName>
        <fullName evidence="4">Transmembrane protein</fullName>
    </recommendedName>
</protein>
<evidence type="ECO:0000313" key="2">
    <source>
        <dbReference type="EMBL" id="CAI8616092.1"/>
    </source>
</evidence>